<dbReference type="InterPro" id="IPR018943">
    <property type="entry name" value="Oligosaccaryltransferase"/>
</dbReference>
<proteinExistence type="inferred from homology"/>
<evidence type="ECO:0000256" key="5">
    <source>
        <dbReference type="ARBA" id="ARBA00022968"/>
    </source>
</evidence>
<comment type="subcellular location">
    <subcellularLocation>
        <location evidence="1">Endoplasmic reticulum membrane</location>
        <topology evidence="1">Single-pass type III membrane protein</topology>
    </subcellularLocation>
</comment>
<keyword evidence="6 8" id="KW-1133">Transmembrane helix</keyword>
<dbReference type="Pfam" id="PF10215">
    <property type="entry name" value="Ost4"/>
    <property type="match status" value="1"/>
</dbReference>
<feature type="transmembrane region" description="Helical" evidence="8">
    <location>
        <begin position="203"/>
        <end position="224"/>
    </location>
</feature>
<evidence type="ECO:0000256" key="1">
    <source>
        <dbReference type="ARBA" id="ARBA00004643"/>
    </source>
</evidence>
<dbReference type="InterPro" id="IPR000727">
    <property type="entry name" value="T_SNARE_dom"/>
</dbReference>
<dbReference type="InterPro" id="IPR036330">
    <property type="entry name" value="Ost4p_sf"/>
</dbReference>
<dbReference type="GO" id="GO:0005789">
    <property type="term" value="C:endoplasmic reticulum membrane"/>
    <property type="evidence" value="ECO:0007669"/>
    <property type="project" value="UniProtKB-SubCell"/>
</dbReference>
<evidence type="ECO:0000259" key="9">
    <source>
        <dbReference type="PROSITE" id="PS50192"/>
    </source>
</evidence>
<keyword evidence="5" id="KW-0735">Signal-anchor</keyword>
<dbReference type="PROSITE" id="PS50192">
    <property type="entry name" value="T_SNARE"/>
    <property type="match status" value="1"/>
</dbReference>
<dbReference type="AlphaFoldDB" id="A0A820E1I2"/>
<evidence type="ECO:0000256" key="2">
    <source>
        <dbReference type="ARBA" id="ARBA00007685"/>
    </source>
</evidence>
<evidence type="ECO:0000256" key="4">
    <source>
        <dbReference type="ARBA" id="ARBA00022824"/>
    </source>
</evidence>
<dbReference type="SUPFAM" id="SSF103464">
    <property type="entry name" value="Oligosaccharyltransferase subunit ost4p"/>
    <property type="match status" value="1"/>
</dbReference>
<evidence type="ECO:0000256" key="7">
    <source>
        <dbReference type="ARBA" id="ARBA00023136"/>
    </source>
</evidence>
<dbReference type="Gene3D" id="1.20.5.110">
    <property type="match status" value="1"/>
</dbReference>
<feature type="domain" description="T-SNARE coiled-coil homology" evidence="9">
    <location>
        <begin position="142"/>
        <end position="193"/>
    </location>
</feature>
<gene>
    <name evidence="10" type="ORF">HFQ381_LOCUS9858</name>
</gene>
<organism evidence="10 11">
    <name type="scientific">Rotaria socialis</name>
    <dbReference type="NCBI Taxonomy" id="392032"/>
    <lineage>
        <taxon>Eukaryota</taxon>
        <taxon>Metazoa</taxon>
        <taxon>Spiralia</taxon>
        <taxon>Gnathifera</taxon>
        <taxon>Rotifera</taxon>
        <taxon>Eurotatoria</taxon>
        <taxon>Bdelloidea</taxon>
        <taxon>Philodinida</taxon>
        <taxon>Philodinidae</taxon>
        <taxon>Rotaria</taxon>
    </lineage>
</organism>
<dbReference type="EMBL" id="CAJOBO010000528">
    <property type="protein sequence ID" value="CAF4241289.1"/>
    <property type="molecule type" value="Genomic_DNA"/>
</dbReference>
<dbReference type="GO" id="GO:0016192">
    <property type="term" value="P:vesicle-mediated transport"/>
    <property type="evidence" value="ECO:0007669"/>
    <property type="project" value="InterPro"/>
</dbReference>
<feature type="transmembrane region" description="Helical" evidence="8">
    <location>
        <begin position="244"/>
        <end position="268"/>
    </location>
</feature>
<comment type="caution">
    <text evidence="10">The sequence shown here is derived from an EMBL/GenBank/DDBJ whole genome shotgun (WGS) entry which is preliminary data.</text>
</comment>
<evidence type="ECO:0000256" key="3">
    <source>
        <dbReference type="ARBA" id="ARBA00022692"/>
    </source>
</evidence>
<dbReference type="InterPro" id="IPR010989">
    <property type="entry name" value="SNARE"/>
</dbReference>
<accession>A0A820E1I2</accession>
<dbReference type="Proteomes" id="UP000663851">
    <property type="component" value="Unassembled WGS sequence"/>
</dbReference>
<keyword evidence="4" id="KW-0256">Endoplasmic reticulum</keyword>
<evidence type="ECO:0000313" key="10">
    <source>
        <dbReference type="EMBL" id="CAF4241289.1"/>
    </source>
</evidence>
<comment type="similarity">
    <text evidence="2">Belongs to the OST4 family.</text>
</comment>
<keyword evidence="3 8" id="KW-0812">Transmembrane</keyword>
<sequence>MTIDIIHTKVDFQRHLNGCERRLHDLTKNLQTIEKLSRNLSVNNAQLYFKQLAEIASDIKFLYSSILQLDQCPYSVTAIKRLSSLKICLQKSRMKFEAMQQDAHNNLGYDYKQNDIEKVNDEQQEQLAKLINGNDNETTLELNRIEKHTTFVGGLEKDLVDIHEAFHDIHRIVYEQGRMVSNIEDALTSTDDRKQPMITDTELMLTVNFLNAMAFTLIIVYHYINASNKKAKLDSQPGTYAIIYRVHFIIWTGIIPNGLILSFSFSTFRNVVKTKQRVGATTTRMTTEQRRTQKAESQLIAASLNWL</sequence>
<name>A0A820E1I2_9BILA</name>
<reference evidence="10" key="1">
    <citation type="submission" date="2021-02" db="EMBL/GenBank/DDBJ databases">
        <authorList>
            <person name="Nowell W R."/>
        </authorList>
    </citation>
    <scope>NUCLEOTIDE SEQUENCE</scope>
</reference>
<evidence type="ECO:0000313" key="11">
    <source>
        <dbReference type="Proteomes" id="UP000663851"/>
    </source>
</evidence>
<evidence type="ECO:0000256" key="8">
    <source>
        <dbReference type="SAM" id="Phobius"/>
    </source>
</evidence>
<evidence type="ECO:0000256" key="6">
    <source>
        <dbReference type="ARBA" id="ARBA00022989"/>
    </source>
</evidence>
<protein>
    <recommendedName>
        <fullName evidence="9">t-SNARE coiled-coil homology domain-containing protein</fullName>
    </recommendedName>
</protein>
<dbReference type="SUPFAM" id="SSF47661">
    <property type="entry name" value="t-snare proteins"/>
    <property type="match status" value="1"/>
</dbReference>
<keyword evidence="7 8" id="KW-0472">Membrane</keyword>